<dbReference type="EMBL" id="LT629779">
    <property type="protein sequence ID" value="SDS48617.1"/>
    <property type="molecule type" value="Genomic_DNA"/>
</dbReference>
<dbReference type="Proteomes" id="UP000198751">
    <property type="component" value="Chromosome I"/>
</dbReference>
<name>A0A1H1SKU2_9MICC</name>
<protein>
    <submittedName>
        <fullName evidence="1">Uncharacterized protein</fullName>
    </submittedName>
</protein>
<sequence>MGNILGDGLPGAAEHVAADLLPLVNRLARCGARVEEALAHLRDIQMLEWQSPAGRAYRDTVGRQGAALRQAVDALEVARAAVARHAADSVAAAASAGRMP</sequence>
<dbReference type="RefSeq" id="WP_091716773.1">
    <property type="nucleotide sequence ID" value="NZ_LT629779.1"/>
</dbReference>
<evidence type="ECO:0000313" key="2">
    <source>
        <dbReference type="Proteomes" id="UP000198751"/>
    </source>
</evidence>
<dbReference type="AlphaFoldDB" id="A0A1H1SKU2"/>
<accession>A0A1H1SKU2</accession>
<evidence type="ECO:0000313" key="1">
    <source>
        <dbReference type="EMBL" id="SDS48617.1"/>
    </source>
</evidence>
<dbReference type="OrthoDB" id="4955040at2"/>
<organism evidence="1 2">
    <name type="scientific">Pseudarthrobacter equi</name>
    <dbReference type="NCBI Taxonomy" id="728066"/>
    <lineage>
        <taxon>Bacteria</taxon>
        <taxon>Bacillati</taxon>
        <taxon>Actinomycetota</taxon>
        <taxon>Actinomycetes</taxon>
        <taxon>Micrococcales</taxon>
        <taxon>Micrococcaceae</taxon>
        <taxon>Pseudarthrobacter</taxon>
    </lineage>
</organism>
<proteinExistence type="predicted"/>
<gene>
    <name evidence="1" type="ORF">SAMN04489743_0175</name>
</gene>
<keyword evidence="2" id="KW-1185">Reference proteome</keyword>
<reference evidence="2" key="1">
    <citation type="submission" date="2016-10" db="EMBL/GenBank/DDBJ databases">
        <authorList>
            <person name="Varghese N."/>
            <person name="Submissions S."/>
        </authorList>
    </citation>
    <scope>NUCLEOTIDE SEQUENCE [LARGE SCALE GENOMIC DNA]</scope>
    <source>
        <strain evidence="2">IMMIB L-1606</strain>
    </source>
</reference>